<evidence type="ECO:0000313" key="2">
    <source>
        <dbReference type="EMBL" id="VEN73884.1"/>
    </source>
</evidence>
<reference evidence="2" key="1">
    <citation type="submission" date="2019-01" db="EMBL/GenBank/DDBJ databases">
        <authorList>
            <consortium name="Genoscope - CEA"/>
            <person name="William W."/>
        </authorList>
    </citation>
    <scope>NUCLEOTIDE SEQUENCE</scope>
    <source>
        <strain evidence="2">CR-1</strain>
    </source>
</reference>
<evidence type="ECO:0000256" key="1">
    <source>
        <dbReference type="SAM" id="Phobius"/>
    </source>
</evidence>
<feature type="transmembrane region" description="Helical" evidence="1">
    <location>
        <begin position="44"/>
        <end position="61"/>
    </location>
</feature>
<gene>
    <name evidence="2" type="ORF">EPICR_20354</name>
</gene>
<keyword evidence="1" id="KW-0472">Membrane</keyword>
<proteinExistence type="predicted"/>
<name>A0A484HJX7_9BACT</name>
<organism evidence="2">
    <name type="scientific">uncultured Desulfobacteraceae bacterium</name>
    <dbReference type="NCBI Taxonomy" id="218296"/>
    <lineage>
        <taxon>Bacteria</taxon>
        <taxon>Pseudomonadati</taxon>
        <taxon>Thermodesulfobacteriota</taxon>
        <taxon>Desulfobacteria</taxon>
        <taxon>Desulfobacterales</taxon>
        <taxon>Desulfobacteraceae</taxon>
        <taxon>environmental samples</taxon>
    </lineage>
</organism>
<feature type="transmembrane region" description="Helical" evidence="1">
    <location>
        <begin position="6"/>
        <end position="24"/>
    </location>
</feature>
<dbReference type="AlphaFoldDB" id="A0A484HJX7"/>
<accession>A0A484HJX7</accession>
<feature type="transmembrane region" description="Helical" evidence="1">
    <location>
        <begin position="67"/>
        <end position="89"/>
    </location>
</feature>
<sequence length="95" mass="10518">MSGIQEILLILVIILMIVFVPRLVGGRREKTGRPFEKISGKTRLGIAVSVLNVAIFAVVFKPWGGQALFFTCFGLAPVAAGWGAWWVWVGFRKEK</sequence>
<keyword evidence="1" id="KW-1133">Transmembrane helix</keyword>
<keyword evidence="1" id="KW-0812">Transmembrane</keyword>
<protein>
    <submittedName>
        <fullName evidence="2">Uncharacterized protein</fullName>
    </submittedName>
</protein>
<dbReference type="EMBL" id="CAACVI010000012">
    <property type="protein sequence ID" value="VEN73884.1"/>
    <property type="molecule type" value="Genomic_DNA"/>
</dbReference>